<sequence length="188" mass="20343">MKKMIVASLVLALSITSFAEARFKIRKSRTPAVQPHKSQPKPDADFNNTQNASVTNNMNGQGRSTSSGLGNFVTGAAAGYLLSDMLSPEQAQAQENIQQVENMQAVRSESQSANPMNQLSQQVNGITPTVQAFKSIDPNDPNLIEKTGGYARYCLNGVQYLMSTTNNQLPPTLMVDKNNAPVQCVILP</sequence>
<evidence type="ECO:0008006" key="5">
    <source>
        <dbReference type="Google" id="ProtNLM"/>
    </source>
</evidence>
<dbReference type="Proteomes" id="UP000280099">
    <property type="component" value="Unassembled WGS sequence"/>
</dbReference>
<feature type="region of interest" description="Disordered" evidence="1">
    <location>
        <begin position="28"/>
        <end position="67"/>
    </location>
</feature>
<reference evidence="3 4" key="1">
    <citation type="submission" date="2018-10" db="EMBL/GenBank/DDBJ databases">
        <title>Genomic Encyclopedia of Type Strains, Phase IV (KMG-IV): sequencing the most valuable type-strain genomes for metagenomic binning, comparative biology and taxonomic classification.</title>
        <authorList>
            <person name="Goeker M."/>
        </authorList>
    </citation>
    <scope>NUCLEOTIDE SEQUENCE [LARGE SCALE GENOMIC DNA]</scope>
    <source>
        <strain evidence="3 4">DSM 23800</strain>
    </source>
</reference>
<proteinExistence type="predicted"/>
<dbReference type="AlphaFoldDB" id="A0A420XHY8"/>
<feature type="chain" id="PRO_5019300265" description="Secreted protein" evidence="2">
    <location>
        <begin position="20"/>
        <end position="188"/>
    </location>
</feature>
<feature type="signal peptide" evidence="2">
    <location>
        <begin position="1"/>
        <end position="19"/>
    </location>
</feature>
<evidence type="ECO:0000256" key="1">
    <source>
        <dbReference type="SAM" id="MobiDB-lite"/>
    </source>
</evidence>
<organism evidence="3 4">
    <name type="scientific">Otariodibacter oris</name>
    <dbReference type="NCBI Taxonomy" id="1032623"/>
    <lineage>
        <taxon>Bacteria</taxon>
        <taxon>Pseudomonadati</taxon>
        <taxon>Pseudomonadota</taxon>
        <taxon>Gammaproteobacteria</taxon>
        <taxon>Pasteurellales</taxon>
        <taxon>Pasteurellaceae</taxon>
        <taxon>Otariodibacter</taxon>
    </lineage>
</organism>
<evidence type="ECO:0000256" key="2">
    <source>
        <dbReference type="SAM" id="SignalP"/>
    </source>
</evidence>
<keyword evidence="2" id="KW-0732">Signal</keyword>
<keyword evidence="4" id="KW-1185">Reference proteome</keyword>
<gene>
    <name evidence="3" type="ORF">DES31_0164</name>
</gene>
<feature type="compositionally biased region" description="Polar residues" evidence="1">
    <location>
        <begin position="46"/>
        <end position="67"/>
    </location>
</feature>
<dbReference type="EMBL" id="RBJC01000004">
    <property type="protein sequence ID" value="RKR76856.1"/>
    <property type="molecule type" value="Genomic_DNA"/>
</dbReference>
<evidence type="ECO:0000313" key="4">
    <source>
        <dbReference type="Proteomes" id="UP000280099"/>
    </source>
</evidence>
<protein>
    <recommendedName>
        <fullName evidence="5">Secreted protein</fullName>
    </recommendedName>
</protein>
<name>A0A420XHY8_9PAST</name>
<dbReference type="RefSeq" id="WP_121121030.1">
    <property type="nucleotide sequence ID" value="NZ_CP016604.1"/>
</dbReference>
<dbReference type="OrthoDB" id="5678217at2"/>
<evidence type="ECO:0000313" key="3">
    <source>
        <dbReference type="EMBL" id="RKR76856.1"/>
    </source>
</evidence>
<comment type="caution">
    <text evidence="3">The sequence shown here is derived from an EMBL/GenBank/DDBJ whole genome shotgun (WGS) entry which is preliminary data.</text>
</comment>
<accession>A0A420XHY8</accession>